<dbReference type="InterPro" id="IPR020449">
    <property type="entry name" value="Tscrpt_reg_AraC-type_HTH"/>
</dbReference>
<proteinExistence type="predicted"/>
<dbReference type="GO" id="GO:0003700">
    <property type="term" value="F:DNA-binding transcription factor activity"/>
    <property type="evidence" value="ECO:0007669"/>
    <property type="project" value="InterPro"/>
</dbReference>
<dbReference type="PROSITE" id="PS01124">
    <property type="entry name" value="HTH_ARAC_FAMILY_2"/>
    <property type="match status" value="1"/>
</dbReference>
<keyword evidence="1" id="KW-0805">Transcription regulation</keyword>
<accession>A0A1Y0CMR2</accession>
<evidence type="ECO:0000313" key="5">
    <source>
        <dbReference type="EMBL" id="ART76571.1"/>
    </source>
</evidence>
<evidence type="ECO:0000256" key="2">
    <source>
        <dbReference type="ARBA" id="ARBA00023125"/>
    </source>
</evidence>
<dbReference type="Pfam" id="PF12833">
    <property type="entry name" value="HTH_18"/>
    <property type="match status" value="1"/>
</dbReference>
<evidence type="ECO:0000256" key="1">
    <source>
        <dbReference type="ARBA" id="ARBA00023015"/>
    </source>
</evidence>
<dbReference type="RefSeq" id="WP_088018287.1">
    <property type="nucleotide sequence ID" value="NZ_CP020880.1"/>
</dbReference>
<keyword evidence="7" id="KW-1185">Reference proteome</keyword>
<dbReference type="EMBL" id="VTEU01000006">
    <property type="protein sequence ID" value="TYS57841.1"/>
    <property type="molecule type" value="Genomic_DNA"/>
</dbReference>
<dbReference type="GO" id="GO:0043565">
    <property type="term" value="F:sequence-specific DNA binding"/>
    <property type="evidence" value="ECO:0007669"/>
    <property type="project" value="InterPro"/>
</dbReference>
<organism evidence="6 8">
    <name type="scientific">Sutcliffiella horikoshii</name>
    <dbReference type="NCBI Taxonomy" id="79883"/>
    <lineage>
        <taxon>Bacteria</taxon>
        <taxon>Bacillati</taxon>
        <taxon>Bacillota</taxon>
        <taxon>Bacilli</taxon>
        <taxon>Bacillales</taxon>
        <taxon>Bacillaceae</taxon>
        <taxon>Sutcliffiella</taxon>
    </lineage>
</organism>
<evidence type="ECO:0000313" key="7">
    <source>
        <dbReference type="Proteomes" id="UP000195573"/>
    </source>
</evidence>
<dbReference type="Proteomes" id="UP000195573">
    <property type="component" value="Chromosome"/>
</dbReference>
<reference evidence="5 7" key="1">
    <citation type="submission" date="2017-04" db="EMBL/GenBank/DDBJ databases">
        <title>Complete Genome Sequence of the Bacillus horikoshii 20a strain from Cuatro Cienegas, Coahuila, Mexico.</title>
        <authorList>
            <person name="Zarza E."/>
            <person name="Alcaraz L.D."/>
            <person name="Aguilar-Salinas B."/>
            <person name="Islas A."/>
            <person name="Olmedo-Alvarez G."/>
        </authorList>
    </citation>
    <scope>NUCLEOTIDE SEQUENCE [LARGE SCALE GENOMIC DNA]</scope>
    <source>
        <strain evidence="5 7">20a</strain>
    </source>
</reference>
<dbReference type="InterPro" id="IPR009057">
    <property type="entry name" value="Homeodomain-like_sf"/>
</dbReference>
<feature type="domain" description="HTH araC/xylS-type" evidence="4">
    <location>
        <begin position="154"/>
        <end position="252"/>
    </location>
</feature>
<evidence type="ECO:0000256" key="3">
    <source>
        <dbReference type="ARBA" id="ARBA00023163"/>
    </source>
</evidence>
<evidence type="ECO:0000313" key="8">
    <source>
        <dbReference type="Proteomes" id="UP000323393"/>
    </source>
</evidence>
<dbReference type="SUPFAM" id="SSF46689">
    <property type="entry name" value="Homeodomain-like"/>
    <property type="match status" value="2"/>
</dbReference>
<dbReference type="KEGG" id="bhk:B4U37_11200"/>
<dbReference type="Gene3D" id="2.60.120.10">
    <property type="entry name" value="Jelly Rolls"/>
    <property type="match status" value="1"/>
</dbReference>
<dbReference type="Proteomes" id="UP000323393">
    <property type="component" value="Unassembled WGS sequence"/>
</dbReference>
<dbReference type="SUPFAM" id="SSF51215">
    <property type="entry name" value="Regulatory protein AraC"/>
    <property type="match status" value="1"/>
</dbReference>
<dbReference type="AlphaFoldDB" id="A0A1Y0CMR2"/>
<dbReference type="SMART" id="SM00342">
    <property type="entry name" value="HTH_ARAC"/>
    <property type="match status" value="1"/>
</dbReference>
<evidence type="ECO:0000259" key="4">
    <source>
        <dbReference type="PROSITE" id="PS01124"/>
    </source>
</evidence>
<dbReference type="InterPro" id="IPR037923">
    <property type="entry name" value="HTH-like"/>
</dbReference>
<name>A0A1Y0CMR2_9BACI</name>
<dbReference type="PANTHER" id="PTHR43280">
    <property type="entry name" value="ARAC-FAMILY TRANSCRIPTIONAL REGULATOR"/>
    <property type="match status" value="1"/>
</dbReference>
<protein>
    <submittedName>
        <fullName evidence="6">AraC family transcriptional regulator</fullName>
    </submittedName>
</protein>
<gene>
    <name evidence="5" type="ORF">B4U37_11200</name>
    <name evidence="6" type="ORF">FZC74_15580</name>
</gene>
<dbReference type="PRINTS" id="PR00032">
    <property type="entry name" value="HTHARAC"/>
</dbReference>
<dbReference type="InterPro" id="IPR018060">
    <property type="entry name" value="HTH_AraC"/>
</dbReference>
<reference evidence="6 8" key="2">
    <citation type="submission" date="2019-08" db="EMBL/GenBank/DDBJ databases">
        <title>Bacillus genomes from the desert of Cuatro Cienegas, Coahuila.</title>
        <authorList>
            <person name="Olmedo-Alvarez G."/>
        </authorList>
    </citation>
    <scope>NUCLEOTIDE SEQUENCE [LARGE SCALE GENOMIC DNA]</scope>
    <source>
        <strain evidence="6 8">CH88_3T</strain>
    </source>
</reference>
<dbReference type="PANTHER" id="PTHR43280:SF28">
    <property type="entry name" value="HTH-TYPE TRANSCRIPTIONAL ACTIVATOR RHAS"/>
    <property type="match status" value="1"/>
</dbReference>
<keyword evidence="3" id="KW-0804">Transcription</keyword>
<dbReference type="InterPro" id="IPR014710">
    <property type="entry name" value="RmlC-like_jellyroll"/>
</dbReference>
<dbReference type="EMBL" id="CP020880">
    <property type="protein sequence ID" value="ART76571.1"/>
    <property type="molecule type" value="Genomic_DNA"/>
</dbReference>
<dbReference type="GeneID" id="96738986"/>
<dbReference type="Gene3D" id="1.10.10.60">
    <property type="entry name" value="Homeodomain-like"/>
    <property type="match status" value="2"/>
</dbReference>
<evidence type="ECO:0000313" key="6">
    <source>
        <dbReference type="EMBL" id="TYS57841.1"/>
    </source>
</evidence>
<sequence length="252" mass="29938">MMPTIHGVFYDISPHWDVEKAKGLDTLVYVTEGKVHYQVEGRLMELTKGDLLFIPSTYTRSWKNDIVEGHRKYTVVFENNERTYQHFVENEIVSFKPRKSAYYEQRLTFLNEQWLSKRVFHEELSQNILLELLIMIAQEKAEWHTSPVKETSVRDMQEYILQHYRRNITIEELAALIGVTPNYVTVLFKEVLGITPIQYLHQTRINNAWNLISTTRMTIKEIAEHLGYCDQSYFNRMFKKWMGIPPSRVKKT</sequence>
<keyword evidence="2" id="KW-0238">DNA-binding</keyword>